<reference evidence="1 2" key="1">
    <citation type="submission" date="2023-03" db="EMBL/GenBank/DDBJ databases">
        <title>Bacillus Genome Sequencing.</title>
        <authorList>
            <person name="Dunlap C."/>
        </authorList>
    </citation>
    <scope>NUCLEOTIDE SEQUENCE [LARGE SCALE GENOMIC DNA]</scope>
    <source>
        <strain evidence="1 2">B-4107</strain>
    </source>
</reference>
<evidence type="ECO:0000313" key="1">
    <source>
        <dbReference type="EMBL" id="MED4127102.1"/>
    </source>
</evidence>
<keyword evidence="2" id="KW-1185">Reference proteome</keyword>
<dbReference type="RefSeq" id="WP_035398216.1">
    <property type="nucleotide sequence ID" value="NZ_CP042163.1"/>
</dbReference>
<proteinExistence type="predicted"/>
<dbReference type="PROSITE" id="PS51257">
    <property type="entry name" value="PROKAR_LIPOPROTEIN"/>
    <property type="match status" value="1"/>
</dbReference>
<sequence>MKRRYIAWGVAMLLLMGGCFYTSMDANALLEEAFNQESEFLPFELVLEDEEGWKMHVFAESEARQRVDSYINDSLLYSELYDGQKLFEVDHQTNEVYEYEREGLISTGRNYLVNEIDYLSSTHDIRFSESKKNKLLKRNVFHVEFYQDDVLEYELWVDKQSLVVLKQTEHINGEQIGLEASYFKINPDIPEGVFILDEQAYHFVHDDE</sequence>
<evidence type="ECO:0008006" key="3">
    <source>
        <dbReference type="Google" id="ProtNLM"/>
    </source>
</evidence>
<name>A0ABU6NGE5_9BACI</name>
<protein>
    <recommendedName>
        <fullName evidence="3">LPS export ABC transporter periplasmic protein LptC</fullName>
    </recommendedName>
</protein>
<dbReference type="EMBL" id="JAROAS010000006">
    <property type="protein sequence ID" value="MED4127102.1"/>
    <property type="molecule type" value="Genomic_DNA"/>
</dbReference>
<organism evidence="1 2">
    <name type="scientific">Shouchella miscanthi</name>
    <dbReference type="NCBI Taxonomy" id="2598861"/>
    <lineage>
        <taxon>Bacteria</taxon>
        <taxon>Bacillati</taxon>
        <taxon>Bacillota</taxon>
        <taxon>Bacilli</taxon>
        <taxon>Bacillales</taxon>
        <taxon>Bacillaceae</taxon>
        <taxon>Shouchella</taxon>
    </lineage>
</organism>
<gene>
    <name evidence="1" type="ORF">P5F74_03040</name>
</gene>
<comment type="caution">
    <text evidence="1">The sequence shown here is derived from an EMBL/GenBank/DDBJ whole genome shotgun (WGS) entry which is preliminary data.</text>
</comment>
<dbReference type="Proteomes" id="UP001341820">
    <property type="component" value="Unassembled WGS sequence"/>
</dbReference>
<evidence type="ECO:0000313" key="2">
    <source>
        <dbReference type="Proteomes" id="UP001341820"/>
    </source>
</evidence>
<accession>A0ABU6NGE5</accession>
<dbReference type="Gene3D" id="2.50.20.10">
    <property type="entry name" value="Lipoprotein localisation LolA/LolB/LppX"/>
    <property type="match status" value="1"/>
</dbReference>